<dbReference type="SUPFAM" id="SSF52980">
    <property type="entry name" value="Restriction endonuclease-like"/>
    <property type="match status" value="1"/>
</dbReference>
<name>A0ABQ4UMX4_9HYPH</name>
<keyword evidence="7" id="KW-1185">Reference proteome</keyword>
<dbReference type="Pfam" id="PF18741">
    <property type="entry name" value="MTES_1575"/>
    <property type="match status" value="1"/>
</dbReference>
<dbReference type="Pfam" id="PF13086">
    <property type="entry name" value="AAA_11"/>
    <property type="match status" value="1"/>
</dbReference>
<dbReference type="SUPFAM" id="SSF52540">
    <property type="entry name" value="P-loop containing nucleoside triphosphate hydrolases"/>
    <property type="match status" value="1"/>
</dbReference>
<dbReference type="InterPro" id="IPR041679">
    <property type="entry name" value="DNA2/NAM7-like_C"/>
</dbReference>
<evidence type="ECO:0000259" key="2">
    <source>
        <dbReference type="Pfam" id="PF11784"/>
    </source>
</evidence>
<dbReference type="InterPro" id="IPR021754">
    <property type="entry name" value="DUF3320"/>
</dbReference>
<dbReference type="Pfam" id="PF13087">
    <property type="entry name" value="AAA_12"/>
    <property type="match status" value="1"/>
</dbReference>
<feature type="domain" description="Restriction endonuclease type II-like" evidence="5">
    <location>
        <begin position="1645"/>
        <end position="1742"/>
    </location>
</feature>
<gene>
    <name evidence="6" type="primary">recD2_7</name>
    <name evidence="6" type="ORF">LNAOJCKE_5596</name>
</gene>
<dbReference type="Gene3D" id="3.10.620.30">
    <property type="match status" value="1"/>
</dbReference>
<evidence type="ECO:0000259" key="3">
    <source>
        <dbReference type="Pfam" id="PF13086"/>
    </source>
</evidence>
<feature type="domain" description="DNA2/NAM7 helicase helicase" evidence="3">
    <location>
        <begin position="1338"/>
        <end position="1377"/>
    </location>
</feature>
<dbReference type="InterPro" id="IPR047187">
    <property type="entry name" value="SF1_C_Upf1"/>
</dbReference>
<evidence type="ECO:0000259" key="4">
    <source>
        <dbReference type="Pfam" id="PF13087"/>
    </source>
</evidence>
<evidence type="ECO:0000313" key="6">
    <source>
        <dbReference type="EMBL" id="GJE68358.1"/>
    </source>
</evidence>
<dbReference type="CDD" id="cd18808">
    <property type="entry name" value="SF1_C_Upf1"/>
    <property type="match status" value="1"/>
</dbReference>
<comment type="caution">
    <text evidence="6">The sequence shown here is derived from an EMBL/GenBank/DDBJ whole genome shotgun (WGS) entry which is preliminary data.</text>
</comment>
<protein>
    <submittedName>
        <fullName evidence="6">ATP-dependent RecD-like DNA helicase</fullName>
    </submittedName>
</protein>
<dbReference type="Gene3D" id="3.40.50.300">
    <property type="entry name" value="P-loop containing nucleotide triphosphate hydrolases"/>
    <property type="match status" value="3"/>
</dbReference>
<dbReference type="InterPro" id="IPR045055">
    <property type="entry name" value="DNA2/NAM7-like"/>
</dbReference>
<dbReference type="InterPro" id="IPR027417">
    <property type="entry name" value="P-loop_NTPase"/>
</dbReference>
<dbReference type="InterPro" id="IPR041677">
    <property type="entry name" value="DNA2/NAM7_AAA_11"/>
</dbReference>
<dbReference type="Pfam" id="PF11784">
    <property type="entry name" value="DUF3320"/>
    <property type="match status" value="1"/>
</dbReference>
<dbReference type="InterPro" id="IPR049468">
    <property type="entry name" value="Restrct_endonuc-II-like_dom"/>
</dbReference>
<dbReference type="Proteomes" id="UP001055039">
    <property type="component" value="Unassembled WGS sequence"/>
</dbReference>
<evidence type="ECO:0000259" key="5">
    <source>
        <dbReference type="Pfam" id="PF18741"/>
    </source>
</evidence>
<organism evidence="6 7">
    <name type="scientific">Methylorubrum aminovorans</name>
    <dbReference type="NCBI Taxonomy" id="269069"/>
    <lineage>
        <taxon>Bacteria</taxon>
        <taxon>Pseudomonadati</taxon>
        <taxon>Pseudomonadota</taxon>
        <taxon>Alphaproteobacteria</taxon>
        <taxon>Hyphomicrobiales</taxon>
        <taxon>Methylobacteriaceae</taxon>
        <taxon>Methylorubrum</taxon>
    </lineage>
</organism>
<dbReference type="InterPro" id="IPR025103">
    <property type="entry name" value="DUF4011"/>
</dbReference>
<feature type="domain" description="DNA2/NAM7 helicase-like C-terminal" evidence="4">
    <location>
        <begin position="1397"/>
        <end position="1597"/>
    </location>
</feature>
<dbReference type="InterPro" id="IPR011335">
    <property type="entry name" value="Restrct_endonuc-II-like"/>
</dbReference>
<evidence type="ECO:0000313" key="7">
    <source>
        <dbReference type="Proteomes" id="UP001055039"/>
    </source>
</evidence>
<feature type="region of interest" description="Disordered" evidence="1">
    <location>
        <begin position="344"/>
        <end position="386"/>
    </location>
</feature>
<sequence>MDRAVNLETIEPVAEVGAGDTVRLGCTATEHVSLAYHENAIPVIREIVIANGSEQDLIDLSVRIESRPAVVQPLTLRIDRVPAGSNHHIETPDVRLDAACLAGFTEASRLELTVILGDAGGERARTVAEMRLLPPSHWGGGRSAPELLAAFVRPNDPAVDVVLRDAATKLGEAGRETGLNGYTTGRKARAWELSEAIWAALADRRIAYVLPPASFEQAGQKVRGPTDVLERKVGTCLDLSLLYAACLEQAGLNPILVLTVGHAFVGVWLQDADFASATVDDMQLLRKRRDLQDLILVETTLLTGHPPASFRAATEQGRVQVEDTAPAALEVAIDVRRCRRRGIRPMDLGDGRSSEVAPSPTAPLNQPLSAPPAFDEEARAPVDEAPETAVGRMERWKRKLLDLTLRNKLLNFKPGKGSVVLECIAPGALEDGLAAGHEYRLKPVSDVLSGSDERSADLYARRHHDDGRRSYLEAALARREIYTTSTEADLDRRLLDLYRLARNGFEEGGANILFLAIGFLSWTRKEGEAAYRAPLLLIPVSLKRSSVRAGFRLALHDDEVRINPTLLEMLREDFKLRMPDLEGELPRDASGIDVDGIFRIVRTHMRDLRGWEVVPDVVLSAFSFTKYLMWKDLVDRAELLKRSPVVRHLIETPKHSYGDGSPFPEPARLDREHPPESVFAPLSADSSQLSAVLAAAQGKDFVLFGPPGTGKSQTIGNMIAQCLAQGRTVLFVSQKTAALEVVQRRLQEIGLGDYCLEVHSTKAQKSAVLGQLRRAWHERSTPSQGAWNAATSELASLRDELNDLVNALHRRRENGLSAYEAFGRVIATGGDEPGLVLGWPDHRAHDETTLATLRAGCRELRPVLSTVGSLVDHPLQGVSATQWSPVWRDEMSAAIKALEDALTALRTSGQVFAEALGLTSLLSTYAGTRGLLLLGNCLVRPEARCGAAFLADGSGDLRRAVAARERFQATKAERLGRLSGRYRPGIFDQNLPELLAEWVAAQGSNFLVRGGKLRRVSEKVKPYAEGEPPADLGPDLTGLIEVAKHLQAGCLEELYLARLGLPWSNPELPAAEFEPAIAWAEKAEPLLDILGPLSVGVEGLRDRLVQLVERQSRVLAEGGRIAQSYAAFAQDRARVIEATKLLSRLAGRPEPEEPLAAEADWIETSIALARRWASGLGRAQGWCAWQAAAQNARSTGLTPLIEALEEGRVAPDRAEAAFEAAYARWWIDRVVSDDPILRRFLPERHEDAIARFRAADARVTELSKQVVRSRLGGGIPGPTAFGADPEWGTLSHELTKKTQHMPLRKLFGKMPSALTKLTPCVMMSPLSIAQYLPPDKEPFDVVIFDEASQISPWDAVGAIARGKQVVIVGDPEQLPPTNVGDRGVDEIEDGSDVSDQESILDECLAANIPRRNLDWHYRSRHESLIAFSNAHYYGGRLVTFPSPVTDDRAVRLTLVPDGLYERGSGRVNRPEARAVVAEIVRRLRDPGFERERRSLGIVTFNGEQQRLIENLLDEQRRSYPELEPFFDRDRWHEPVFVKNLENVQGDERDAIIFSVAVGPDQTGRPVSTVSSLNKDGGHRRLNVAITRARRELVVFASLRPEQIDLGRTRARGVRDFKHFLEFADRGARALAEAFAPTGGDVESPFEAAVMAGLQAKGWTVHTQIGVSGFRIDLGIVHPDAPGRYLAGVECDGATYHSSATARDRDRLREHVLTDLGWRIRRVWSTEWWMDAEGALAKLDQRLREDLETDRARAEVAAAEMPIADNNDAVPAIIEASGALVSTPAEEAALERIRAPDLEKEPTVQRLYADQQSTVLPDLSNPEPRAGGAYRLADPSEIGILIDPERFYEASYRPVLEAMIMHVLNVEGPIYEDVLLRRIARAHGLQRVGHLVREAVLDQVPASIARTEDDDRPVLWPPDTEPLASHPYRTAASGLRNHTDTPMAELVGLAGTIRSEVPKAERVRLMAQTIGLSRVEASTRARFERATELACQIRLS</sequence>
<dbReference type="PANTHER" id="PTHR10887:SF495">
    <property type="entry name" value="HELICASE SENATAXIN ISOFORM X1-RELATED"/>
    <property type="match status" value="1"/>
</dbReference>
<dbReference type="EMBL" id="BPRC01000058">
    <property type="protein sequence ID" value="GJE68358.1"/>
    <property type="molecule type" value="Genomic_DNA"/>
</dbReference>
<reference evidence="6" key="2">
    <citation type="submission" date="2021-08" db="EMBL/GenBank/DDBJ databases">
        <authorList>
            <person name="Tani A."/>
            <person name="Ola A."/>
            <person name="Ogura Y."/>
            <person name="Katsura K."/>
            <person name="Hayashi T."/>
        </authorList>
    </citation>
    <scope>NUCLEOTIDE SEQUENCE</scope>
    <source>
        <strain evidence="6">NBRC 15686</strain>
    </source>
</reference>
<evidence type="ECO:0000256" key="1">
    <source>
        <dbReference type="SAM" id="MobiDB-lite"/>
    </source>
</evidence>
<reference evidence="6" key="1">
    <citation type="journal article" date="2021" name="Front. Microbiol.">
        <title>Comprehensive Comparative Genomics and Phenotyping of Methylobacterium Species.</title>
        <authorList>
            <person name="Alessa O."/>
            <person name="Ogura Y."/>
            <person name="Fujitani Y."/>
            <person name="Takami H."/>
            <person name="Hayashi T."/>
            <person name="Sahin N."/>
            <person name="Tani A."/>
        </authorList>
    </citation>
    <scope>NUCLEOTIDE SEQUENCE</scope>
    <source>
        <strain evidence="6">NBRC 15686</strain>
    </source>
</reference>
<proteinExistence type="predicted"/>
<dbReference type="PANTHER" id="PTHR10887">
    <property type="entry name" value="DNA2/NAM7 HELICASE FAMILY"/>
    <property type="match status" value="1"/>
</dbReference>
<accession>A0ABQ4UMX4</accession>
<feature type="domain" description="DUF3320" evidence="2">
    <location>
        <begin position="1845"/>
        <end position="1893"/>
    </location>
</feature>
<dbReference type="Pfam" id="PF13195">
    <property type="entry name" value="DUF4011"/>
    <property type="match status" value="1"/>
</dbReference>
<dbReference type="Gene3D" id="3.40.960.10">
    <property type="entry name" value="VSR Endonuclease"/>
    <property type="match status" value="1"/>
</dbReference>